<reference evidence="1 2" key="1">
    <citation type="submission" date="2023-07" db="EMBL/GenBank/DDBJ databases">
        <title>Genomic Encyclopedia of Type Strains, Phase IV (KMG-IV): sequencing the most valuable type-strain genomes for metagenomic binning, comparative biology and taxonomic classification.</title>
        <authorList>
            <person name="Goeker M."/>
        </authorList>
    </citation>
    <scope>NUCLEOTIDE SEQUENCE [LARGE SCALE GENOMIC DNA]</scope>
    <source>
        <strain evidence="1 2">DSM 23494</strain>
    </source>
</reference>
<dbReference type="RefSeq" id="WP_307474268.1">
    <property type="nucleotide sequence ID" value="NZ_JAUSUB010000007.1"/>
</dbReference>
<gene>
    <name evidence="1" type="ORF">J2S17_001993</name>
</gene>
<evidence type="ECO:0000313" key="1">
    <source>
        <dbReference type="EMBL" id="MDQ0270118.1"/>
    </source>
</evidence>
<dbReference type="Proteomes" id="UP001238088">
    <property type="component" value="Unassembled WGS sequence"/>
</dbReference>
<sequence length="93" mass="11102">MKTFDGATDALREVKRLAAEMDIHDKIYLAFNEYYERFFVSDDNDELSETIHQRWRDSGCKSKPEDEASEYEVWEYSIAENKEKYPNTYRSAN</sequence>
<evidence type="ECO:0000313" key="2">
    <source>
        <dbReference type="Proteomes" id="UP001238088"/>
    </source>
</evidence>
<proteinExistence type="predicted"/>
<dbReference type="EMBL" id="JAUSUB010000007">
    <property type="protein sequence ID" value="MDQ0270118.1"/>
    <property type="molecule type" value="Genomic_DNA"/>
</dbReference>
<organism evidence="1 2">
    <name type="scientific">Cytobacillus purgationiresistens</name>
    <dbReference type="NCBI Taxonomy" id="863449"/>
    <lineage>
        <taxon>Bacteria</taxon>
        <taxon>Bacillati</taxon>
        <taxon>Bacillota</taxon>
        <taxon>Bacilli</taxon>
        <taxon>Bacillales</taxon>
        <taxon>Bacillaceae</taxon>
        <taxon>Cytobacillus</taxon>
    </lineage>
</organism>
<protein>
    <submittedName>
        <fullName evidence="1">Uncharacterized protein</fullName>
    </submittedName>
</protein>
<comment type="caution">
    <text evidence="1">The sequence shown here is derived from an EMBL/GenBank/DDBJ whole genome shotgun (WGS) entry which is preliminary data.</text>
</comment>
<keyword evidence="2" id="KW-1185">Reference proteome</keyword>
<accession>A0ABU0AFT7</accession>
<name>A0ABU0AFT7_9BACI</name>